<dbReference type="GO" id="GO:0043138">
    <property type="term" value="F:3'-5' DNA helicase activity"/>
    <property type="evidence" value="ECO:0007669"/>
    <property type="project" value="UniProtKB-EC"/>
</dbReference>
<keyword evidence="5" id="KW-0413">Isomerase</keyword>
<proteinExistence type="predicted"/>
<evidence type="ECO:0000256" key="7">
    <source>
        <dbReference type="ARBA" id="ARBA00034808"/>
    </source>
</evidence>
<dbReference type="GO" id="GO:0016787">
    <property type="term" value="F:hydrolase activity"/>
    <property type="evidence" value="ECO:0007669"/>
    <property type="project" value="UniProtKB-UniRule"/>
</dbReference>
<reference evidence="11" key="1">
    <citation type="submission" date="2022-06" db="EMBL/GenBank/DDBJ databases">
        <title>Draft Genome Sequences of Three Actinomyces oris Strains, Isolated from Healthy Human Feces.</title>
        <authorList>
            <person name="Ye Y."/>
            <person name="Liu C."/>
            <person name="Zhao J."/>
            <person name="Xu J."/>
            <person name="Huang H."/>
            <person name="Wang B."/>
            <person name="Wei J."/>
            <person name="Jing X."/>
        </authorList>
    </citation>
    <scope>NUCLEOTIDE SEQUENCE</scope>
    <source>
        <strain evidence="11">CNGBCC1803727</strain>
    </source>
</reference>
<evidence type="ECO:0000256" key="1">
    <source>
        <dbReference type="ARBA" id="ARBA00022741"/>
    </source>
</evidence>
<dbReference type="Proteomes" id="UP001230065">
    <property type="component" value="Unassembled WGS sequence"/>
</dbReference>
<dbReference type="Pfam" id="PF13361">
    <property type="entry name" value="UvrD_C"/>
    <property type="match status" value="1"/>
</dbReference>
<sequence length="572" mass="63926">MKLSNVAQNALQSEYPVLVLGGPGSGKTTLSLVKAKTYASELSDGQAVLFLSFSRAAVRQVEIRCHDLLDKQERRSIEVRTYHSFALDVIQTHGRLLLGEPPRIISPNKEALLKSRFLGHWASELKRMASEEGCYAFSEFATVANQLISGSNAVAELIADTYPVIILDEFQDTNDSQWELVKTLSQRSHMMFLADPDQRIFEYDEHVSAERLQHLRDYLRPAEFDLGGDNHRSPNSGILTYANALLHNTPLPSVSEVVVAPYYPNSFDMTMHAAVVWMFSNLRREGIERPSVAVLGRTNLMVANVSDYLTQEHVYNGRLLKPVAHDVLWDTALTISGSLVVASILEWTALPKDIALIQTFELLAEYFDVKNASKSGGVKYAKTMSEKLSVDMIRLGHGDALKYKLSKHFDKAYETMQAFSGSPGDDWLRSRSLFDTNIGKLDSLYNDVKFVRLFRASDQIGECLSNLWDEQASYLGASNALRRPLEMQSLQAAYREPHGCSLMTVHKAKGKEFDGVVIVDGDSRNSSAFIRPNASASERDSARRLLRVAITRARRRVVLLRASTALDLVDSD</sequence>
<protein>
    <recommendedName>
        <fullName evidence="7">DNA 3'-5' helicase</fullName>
        <ecNumber evidence="7">5.6.2.4</ecNumber>
    </recommendedName>
</protein>
<evidence type="ECO:0000313" key="11">
    <source>
        <dbReference type="EMBL" id="MDR0178050.1"/>
    </source>
</evidence>
<organism evidence="11 12">
    <name type="scientific">Actinomyces oris</name>
    <dbReference type="NCBI Taxonomy" id="544580"/>
    <lineage>
        <taxon>Bacteria</taxon>
        <taxon>Bacillati</taxon>
        <taxon>Actinomycetota</taxon>
        <taxon>Actinomycetes</taxon>
        <taxon>Actinomycetales</taxon>
        <taxon>Actinomycetaceae</taxon>
        <taxon>Actinomyces</taxon>
    </lineage>
</organism>
<comment type="caution">
    <text evidence="11">The sequence shown here is derived from an EMBL/GenBank/DDBJ whole genome shotgun (WGS) entry which is preliminary data.</text>
</comment>
<comment type="catalytic activity">
    <reaction evidence="6">
        <text>Couples ATP hydrolysis with the unwinding of duplex DNA by translocating in the 3'-5' direction.</text>
        <dbReference type="EC" id="5.6.2.4"/>
    </reaction>
</comment>
<dbReference type="InterPro" id="IPR014017">
    <property type="entry name" value="DNA_helicase_UvrD-like_C"/>
</dbReference>
<dbReference type="PANTHER" id="PTHR11070:SF2">
    <property type="entry name" value="ATP-DEPENDENT DNA HELICASE SRS2"/>
    <property type="match status" value="1"/>
</dbReference>
<dbReference type="GO" id="GO:0005524">
    <property type="term" value="F:ATP binding"/>
    <property type="evidence" value="ECO:0007669"/>
    <property type="project" value="UniProtKB-UniRule"/>
</dbReference>
<evidence type="ECO:0000256" key="9">
    <source>
        <dbReference type="PROSITE-ProRule" id="PRU00560"/>
    </source>
</evidence>
<dbReference type="InterPro" id="IPR027417">
    <property type="entry name" value="P-loop_NTPase"/>
</dbReference>
<dbReference type="InterPro" id="IPR000212">
    <property type="entry name" value="DNA_helicase_UvrD/REP"/>
</dbReference>
<dbReference type="AlphaFoldDB" id="A0AAW8L3N4"/>
<dbReference type="PROSITE" id="PS51198">
    <property type="entry name" value="UVRD_HELICASE_ATP_BIND"/>
    <property type="match status" value="1"/>
</dbReference>
<name>A0AAW8L3N4_9ACTO</name>
<dbReference type="EC" id="5.6.2.4" evidence="7"/>
<evidence type="ECO:0000256" key="6">
    <source>
        <dbReference type="ARBA" id="ARBA00034617"/>
    </source>
</evidence>
<comment type="catalytic activity">
    <reaction evidence="8">
        <text>ATP + H2O = ADP + phosphate + H(+)</text>
        <dbReference type="Rhea" id="RHEA:13065"/>
        <dbReference type="ChEBI" id="CHEBI:15377"/>
        <dbReference type="ChEBI" id="CHEBI:15378"/>
        <dbReference type="ChEBI" id="CHEBI:30616"/>
        <dbReference type="ChEBI" id="CHEBI:43474"/>
        <dbReference type="ChEBI" id="CHEBI:456216"/>
        <dbReference type="EC" id="5.6.2.4"/>
    </reaction>
</comment>
<dbReference type="SUPFAM" id="SSF52540">
    <property type="entry name" value="P-loop containing nucleoside triphosphate hydrolases"/>
    <property type="match status" value="1"/>
</dbReference>
<gene>
    <name evidence="11" type="ORF">RF687_08850</name>
</gene>
<dbReference type="GO" id="GO:0000725">
    <property type="term" value="P:recombinational repair"/>
    <property type="evidence" value="ECO:0007669"/>
    <property type="project" value="TreeGrafter"/>
</dbReference>
<evidence type="ECO:0000256" key="4">
    <source>
        <dbReference type="ARBA" id="ARBA00022840"/>
    </source>
</evidence>
<dbReference type="Gene3D" id="3.40.50.300">
    <property type="entry name" value="P-loop containing nucleotide triphosphate hydrolases"/>
    <property type="match status" value="2"/>
</dbReference>
<evidence type="ECO:0000259" key="10">
    <source>
        <dbReference type="PROSITE" id="PS51198"/>
    </source>
</evidence>
<accession>A0AAW8L3N4</accession>
<dbReference type="PANTHER" id="PTHR11070">
    <property type="entry name" value="UVRD / RECB / PCRA DNA HELICASE FAMILY MEMBER"/>
    <property type="match status" value="1"/>
</dbReference>
<feature type="domain" description="UvrD-like helicase ATP-binding" evidence="10">
    <location>
        <begin position="1"/>
        <end position="234"/>
    </location>
</feature>
<dbReference type="Pfam" id="PF00580">
    <property type="entry name" value="UvrD-helicase"/>
    <property type="match status" value="2"/>
</dbReference>
<dbReference type="InterPro" id="IPR014016">
    <property type="entry name" value="UvrD-like_ATP-bd"/>
</dbReference>
<dbReference type="RefSeq" id="WP_308680047.1">
    <property type="nucleotide sequence ID" value="NZ_JAMZMF010000012.1"/>
</dbReference>
<keyword evidence="3 9" id="KW-0347">Helicase</keyword>
<keyword evidence="1 9" id="KW-0547">Nucleotide-binding</keyword>
<evidence type="ECO:0000313" key="12">
    <source>
        <dbReference type="Proteomes" id="UP001230065"/>
    </source>
</evidence>
<evidence type="ECO:0000256" key="8">
    <source>
        <dbReference type="ARBA" id="ARBA00048988"/>
    </source>
</evidence>
<keyword evidence="2 9" id="KW-0378">Hydrolase</keyword>
<dbReference type="EMBL" id="JAMZMF010000012">
    <property type="protein sequence ID" value="MDR0178050.1"/>
    <property type="molecule type" value="Genomic_DNA"/>
</dbReference>
<keyword evidence="4 9" id="KW-0067">ATP-binding</keyword>
<evidence type="ECO:0000256" key="5">
    <source>
        <dbReference type="ARBA" id="ARBA00023235"/>
    </source>
</evidence>
<evidence type="ECO:0000256" key="2">
    <source>
        <dbReference type="ARBA" id="ARBA00022801"/>
    </source>
</evidence>
<evidence type="ECO:0000256" key="3">
    <source>
        <dbReference type="ARBA" id="ARBA00022806"/>
    </source>
</evidence>
<dbReference type="GO" id="GO:0003677">
    <property type="term" value="F:DNA binding"/>
    <property type="evidence" value="ECO:0007669"/>
    <property type="project" value="InterPro"/>
</dbReference>
<feature type="binding site" evidence="9">
    <location>
        <begin position="21"/>
        <end position="28"/>
    </location>
    <ligand>
        <name>ATP</name>
        <dbReference type="ChEBI" id="CHEBI:30616"/>
    </ligand>
</feature>